<feature type="signal peptide" evidence="2">
    <location>
        <begin position="1"/>
        <end position="22"/>
    </location>
</feature>
<evidence type="ECO:0000313" key="4">
    <source>
        <dbReference type="Proteomes" id="UP000094336"/>
    </source>
</evidence>
<gene>
    <name evidence="3" type="ORF">BABINDRAFT_175989</name>
</gene>
<keyword evidence="1" id="KW-1133">Transmembrane helix</keyword>
<dbReference type="GeneID" id="30148857"/>
<sequence>MFFNPIAAVFAVACCSSILVEGKIYKEGEKHAYDNGTVDTLSLHYEEARKSGFGIKWERDLPKTPHTKADSFLAQWQFGWDHIPAGALLEKPAVLKPHGHSQGLVSGRGKALDKLHMFLQVSLINETCLQILGSVVDLSLKIAVVKLNELRSLPDLKMLGSGGEQTYQMFEMSQNRGGDHHRTHPGYDQPDMRQFNELLRTMMMRSMVVGIFEFIVYIVVLAFIIFRLLQVMQKRRLQAGLGVLGGSGNPVPTLDLSEWDVDTERQQFMLGVSTDDRDATRNVI</sequence>
<reference evidence="4" key="1">
    <citation type="submission" date="2016-05" db="EMBL/GenBank/DDBJ databases">
        <title>Comparative genomics of biotechnologically important yeasts.</title>
        <authorList>
            <consortium name="DOE Joint Genome Institute"/>
            <person name="Riley R."/>
            <person name="Haridas S."/>
            <person name="Wolfe K.H."/>
            <person name="Lopes M.R."/>
            <person name="Hittinger C.T."/>
            <person name="Goker M."/>
            <person name="Salamov A."/>
            <person name="Wisecaver J."/>
            <person name="Long T.M."/>
            <person name="Aerts A.L."/>
            <person name="Barry K."/>
            <person name="Choi C."/>
            <person name="Clum A."/>
            <person name="Coughlan A.Y."/>
            <person name="Deshpande S."/>
            <person name="Douglass A.P."/>
            <person name="Hanson S.J."/>
            <person name="Klenk H.-P."/>
            <person name="Labutti K."/>
            <person name="Lapidus A."/>
            <person name="Lindquist E."/>
            <person name="Lipzen A."/>
            <person name="Meier-Kolthoff J.P."/>
            <person name="Ohm R.A."/>
            <person name="Otillar R.P."/>
            <person name="Pangilinan J."/>
            <person name="Peng Y."/>
            <person name="Rokas A."/>
            <person name="Rosa C.A."/>
            <person name="Scheuner C."/>
            <person name="Sibirny A.A."/>
            <person name="Slot J.C."/>
            <person name="Stielow J.B."/>
            <person name="Sun H."/>
            <person name="Kurtzman C.P."/>
            <person name="Blackwell M."/>
            <person name="Grigoriev I.V."/>
            <person name="Jeffries T.W."/>
        </authorList>
    </citation>
    <scope>NUCLEOTIDE SEQUENCE [LARGE SCALE GENOMIC DNA]</scope>
    <source>
        <strain evidence="4">NRRL Y-12698</strain>
    </source>
</reference>
<dbReference type="EMBL" id="KV454431">
    <property type="protein sequence ID" value="ODQ79835.1"/>
    <property type="molecule type" value="Genomic_DNA"/>
</dbReference>
<proteinExistence type="predicted"/>
<feature type="chain" id="PRO_5009134328" description="Copper transporter" evidence="2">
    <location>
        <begin position="23"/>
        <end position="284"/>
    </location>
</feature>
<evidence type="ECO:0008006" key="5">
    <source>
        <dbReference type="Google" id="ProtNLM"/>
    </source>
</evidence>
<name>A0A1E3QQ79_9ASCO</name>
<keyword evidence="4" id="KW-1185">Reference proteome</keyword>
<keyword evidence="1" id="KW-0472">Membrane</keyword>
<keyword evidence="2" id="KW-0732">Signal</keyword>
<protein>
    <recommendedName>
        <fullName evidence="5">Copper transporter</fullName>
    </recommendedName>
</protein>
<evidence type="ECO:0000256" key="2">
    <source>
        <dbReference type="SAM" id="SignalP"/>
    </source>
</evidence>
<dbReference type="AlphaFoldDB" id="A0A1E3QQ79"/>
<dbReference type="Proteomes" id="UP000094336">
    <property type="component" value="Unassembled WGS sequence"/>
</dbReference>
<accession>A0A1E3QQ79</accession>
<organism evidence="3 4">
    <name type="scientific">Babjeviella inositovora NRRL Y-12698</name>
    <dbReference type="NCBI Taxonomy" id="984486"/>
    <lineage>
        <taxon>Eukaryota</taxon>
        <taxon>Fungi</taxon>
        <taxon>Dikarya</taxon>
        <taxon>Ascomycota</taxon>
        <taxon>Saccharomycotina</taxon>
        <taxon>Pichiomycetes</taxon>
        <taxon>Serinales incertae sedis</taxon>
        <taxon>Babjeviella</taxon>
    </lineage>
</organism>
<feature type="transmembrane region" description="Helical" evidence="1">
    <location>
        <begin position="207"/>
        <end position="229"/>
    </location>
</feature>
<evidence type="ECO:0000313" key="3">
    <source>
        <dbReference type="EMBL" id="ODQ79835.1"/>
    </source>
</evidence>
<dbReference type="RefSeq" id="XP_018985163.1">
    <property type="nucleotide sequence ID" value="XM_019131004.1"/>
</dbReference>
<keyword evidence="1" id="KW-0812">Transmembrane</keyword>
<evidence type="ECO:0000256" key="1">
    <source>
        <dbReference type="SAM" id="Phobius"/>
    </source>
</evidence>